<feature type="chain" id="PRO_5010805733" evidence="15">
    <location>
        <begin position="20"/>
        <end position="801"/>
    </location>
</feature>
<feature type="region of interest" description="Disordered" evidence="13">
    <location>
        <begin position="391"/>
        <end position="426"/>
    </location>
</feature>
<dbReference type="InterPro" id="IPR001245">
    <property type="entry name" value="Ser-Thr/Tyr_kinase_cat_dom"/>
</dbReference>
<dbReference type="InterPro" id="IPR017441">
    <property type="entry name" value="Protein_kinase_ATP_BS"/>
</dbReference>
<evidence type="ECO:0000256" key="6">
    <source>
        <dbReference type="ARBA" id="ARBA00022741"/>
    </source>
</evidence>
<dbReference type="GO" id="GO:0016020">
    <property type="term" value="C:membrane"/>
    <property type="evidence" value="ECO:0007669"/>
    <property type="project" value="UniProtKB-SubCell"/>
</dbReference>
<dbReference type="Pfam" id="PF12819">
    <property type="entry name" value="Malectin_like"/>
    <property type="match status" value="1"/>
</dbReference>
<dbReference type="FunFam" id="1.10.510.10:FF:000058">
    <property type="entry name" value="Receptor-like protein kinase FERONIA"/>
    <property type="match status" value="1"/>
</dbReference>
<evidence type="ECO:0000256" key="7">
    <source>
        <dbReference type="ARBA" id="ARBA00022777"/>
    </source>
</evidence>
<dbReference type="PANTHER" id="PTHR47989">
    <property type="entry name" value="OS01G0750732 PROTEIN"/>
    <property type="match status" value="1"/>
</dbReference>
<evidence type="ECO:0000256" key="5">
    <source>
        <dbReference type="ARBA" id="ARBA00022729"/>
    </source>
</evidence>
<keyword evidence="10 14" id="KW-0472">Membrane</keyword>
<evidence type="ECO:0000256" key="11">
    <source>
        <dbReference type="ARBA" id="ARBA00023180"/>
    </source>
</evidence>
<dbReference type="PROSITE" id="PS50011">
    <property type="entry name" value="PROTEIN_KINASE_DOM"/>
    <property type="match status" value="1"/>
</dbReference>
<feature type="transmembrane region" description="Helical" evidence="14">
    <location>
        <begin position="358"/>
        <end position="382"/>
    </location>
</feature>
<keyword evidence="6 12" id="KW-0547">Nucleotide-binding</keyword>
<protein>
    <submittedName>
        <fullName evidence="16">Putative receptor-like protein kinase</fullName>
    </submittedName>
</protein>
<dbReference type="PROSITE" id="PS00107">
    <property type="entry name" value="PROTEIN_KINASE_ATP"/>
    <property type="match status" value="1"/>
</dbReference>
<dbReference type="SMR" id="A0A1D6JM48"/>
<dbReference type="ExpressionAtlas" id="A0A1D6JM48">
    <property type="expression patterns" value="baseline and differential"/>
</dbReference>
<dbReference type="PANTHER" id="PTHR47989:SF62">
    <property type="entry name" value="OS05G0423500 PROTEIN"/>
    <property type="match status" value="1"/>
</dbReference>
<feature type="signal peptide" evidence="15">
    <location>
        <begin position="1"/>
        <end position="19"/>
    </location>
</feature>
<dbReference type="FunCoup" id="A0A1D6JM48">
    <property type="interactions" value="290"/>
</dbReference>
<evidence type="ECO:0000256" key="15">
    <source>
        <dbReference type="SAM" id="SignalP"/>
    </source>
</evidence>
<evidence type="ECO:0000256" key="10">
    <source>
        <dbReference type="ARBA" id="ARBA00023136"/>
    </source>
</evidence>
<evidence type="ECO:0000256" key="4">
    <source>
        <dbReference type="ARBA" id="ARBA00022692"/>
    </source>
</evidence>
<dbReference type="InterPro" id="IPR024788">
    <property type="entry name" value="Malectin-like_Carb-bd_dom"/>
</dbReference>
<dbReference type="Gene3D" id="3.30.200.20">
    <property type="entry name" value="Phosphorylase Kinase, domain 1"/>
    <property type="match status" value="1"/>
</dbReference>
<sequence>MAVLVLLLLASFLPPTALAAFSPPFSFFLACGAGSTVRDSSARNFTPDDGYLTTKSVPAVTNSNANSAASPLYAAARASSSGAFSYRFSFPNFAGQAAFLVLRLHFFPFTPAPPSAFSISSARFAVSVQLQDTYDVLSSFSPPSAGVVKEFFVPAGGSGDFRVTFTPAAGSAAFVNAVELFPAPEELLWNASVTPVGAAVLDIAAWPRDALETVYRLNVGGPERAAANVSGMAVPTSVNVTWTFPAEPGSNYLVRLHFCDYEVVSAVDGVGIVFNVFVAQAIGTQDFTPKQFETQPNTALYRDYAASAPISRNFTVTVGMSDKSSPGEGGFLNGLEIMKLRPSGSSLAAGSRGSSRRVLIIALSAVLGASVLASAVLCLCFVARRKRRMARPAPLEKESSKPLPWSQESSGWVLEPSSRSGEGTTGAMHRVSTQLHIPLEELRSATDNFHERNLIGVGGFGNVYRGALRDGTRVAVKRATRASKQGLPEFQTEIVVLSRIRHRHLVSLIGYCNEQAEMILVYEYMEKGTLRSHLYGGADPGGGGGGEAAVLSWKQRLEVCIGAARGLHYLHTGYSENIIHRDVKSTNILLGDGFIAKVADFGLSRMGPSFGETHVSTAVKGSFGYLDPEYFKTQQLTDRSDVYSFGVVLFEVLCARPVIDQALEREQINLAEWAVEWQRRGQLERIADPRILGEVNENSLRKFAETAERCLADYGQERPSMADVLWNLEYCLQLQETHVRRDAFEDSGAVGAQFPEDVVVPRWVPSSTSFMTTADPDDSAVTGVGAVDSKVFSQLSGGEGR</sequence>
<dbReference type="PaxDb" id="4577-GRMZM2G165422_P01"/>
<dbReference type="FunFam" id="3.30.200.20:FF:000039">
    <property type="entry name" value="receptor-like protein kinase FERONIA"/>
    <property type="match status" value="1"/>
</dbReference>
<keyword evidence="3" id="KW-0808">Transferase</keyword>
<evidence type="ECO:0000256" key="9">
    <source>
        <dbReference type="ARBA" id="ARBA00022989"/>
    </source>
</evidence>
<comment type="subcellular location">
    <subcellularLocation>
        <location evidence="1">Membrane</location>
        <topology evidence="1">Single-pass membrane protein</topology>
    </subcellularLocation>
</comment>
<dbReference type="STRING" id="4577.A0A1D6JM48"/>
<dbReference type="FunFam" id="2.60.120.430:FF:000015">
    <property type="entry name" value="Putative receptor-like protein kinase"/>
    <property type="match status" value="1"/>
</dbReference>
<proteinExistence type="predicted"/>
<dbReference type="InterPro" id="IPR011009">
    <property type="entry name" value="Kinase-like_dom_sf"/>
</dbReference>
<dbReference type="Gene3D" id="2.60.120.430">
    <property type="entry name" value="Galactose-binding lectin"/>
    <property type="match status" value="2"/>
</dbReference>
<dbReference type="PROSITE" id="PS00108">
    <property type="entry name" value="PROTEIN_KINASE_ST"/>
    <property type="match status" value="1"/>
</dbReference>
<evidence type="ECO:0000256" key="13">
    <source>
        <dbReference type="SAM" id="MobiDB-lite"/>
    </source>
</evidence>
<dbReference type="Gene3D" id="1.10.510.10">
    <property type="entry name" value="Transferase(Phosphotransferase) domain 1"/>
    <property type="match status" value="1"/>
</dbReference>
<dbReference type="InterPro" id="IPR008271">
    <property type="entry name" value="Ser/Thr_kinase_AS"/>
</dbReference>
<dbReference type="GO" id="GO:0004674">
    <property type="term" value="F:protein serine/threonine kinase activity"/>
    <property type="evidence" value="ECO:0007669"/>
    <property type="project" value="UniProtKB-KW"/>
</dbReference>
<keyword evidence="11" id="KW-0325">Glycoprotein</keyword>
<keyword evidence="16" id="KW-0675">Receptor</keyword>
<dbReference type="InParanoid" id="A0A1D6JM48"/>
<evidence type="ECO:0000256" key="1">
    <source>
        <dbReference type="ARBA" id="ARBA00004167"/>
    </source>
</evidence>
<evidence type="ECO:0000256" key="12">
    <source>
        <dbReference type="PROSITE-ProRule" id="PRU10141"/>
    </source>
</evidence>
<keyword evidence="2" id="KW-0723">Serine/threonine-protein kinase</keyword>
<organism evidence="16">
    <name type="scientific">Zea mays</name>
    <name type="common">Maize</name>
    <dbReference type="NCBI Taxonomy" id="4577"/>
    <lineage>
        <taxon>Eukaryota</taxon>
        <taxon>Viridiplantae</taxon>
        <taxon>Streptophyta</taxon>
        <taxon>Embryophyta</taxon>
        <taxon>Tracheophyta</taxon>
        <taxon>Spermatophyta</taxon>
        <taxon>Magnoliopsida</taxon>
        <taxon>Liliopsida</taxon>
        <taxon>Poales</taxon>
        <taxon>Poaceae</taxon>
        <taxon>PACMAD clade</taxon>
        <taxon>Panicoideae</taxon>
        <taxon>Andropogonodae</taxon>
        <taxon>Andropogoneae</taxon>
        <taxon>Tripsacinae</taxon>
        <taxon>Zea</taxon>
    </lineage>
</organism>
<accession>A0A1D6JM48</accession>
<evidence type="ECO:0000256" key="2">
    <source>
        <dbReference type="ARBA" id="ARBA00022527"/>
    </source>
</evidence>
<keyword evidence="7 16" id="KW-0418">Kinase</keyword>
<dbReference type="SUPFAM" id="SSF56112">
    <property type="entry name" value="Protein kinase-like (PK-like)"/>
    <property type="match status" value="1"/>
</dbReference>
<name>A0A1D6JM48_MAIZE</name>
<dbReference type="AlphaFoldDB" id="A0A1D6JM48"/>
<keyword evidence="5 15" id="KW-0732">Signal</keyword>
<feature type="binding site" evidence="12">
    <location>
        <position position="477"/>
    </location>
    <ligand>
        <name>ATP</name>
        <dbReference type="ChEBI" id="CHEBI:30616"/>
    </ligand>
</feature>
<evidence type="ECO:0000256" key="3">
    <source>
        <dbReference type="ARBA" id="ARBA00022679"/>
    </source>
</evidence>
<dbReference type="InterPro" id="IPR000719">
    <property type="entry name" value="Prot_kinase_dom"/>
</dbReference>
<dbReference type="SMART" id="SM00220">
    <property type="entry name" value="S_TKc"/>
    <property type="match status" value="1"/>
</dbReference>
<reference evidence="16" key="1">
    <citation type="submission" date="2015-12" db="EMBL/GenBank/DDBJ databases">
        <title>Update maize B73 reference genome by single molecule sequencing technologies.</title>
        <authorList>
            <consortium name="Maize Genome Sequencing Project"/>
            <person name="Ware D."/>
        </authorList>
    </citation>
    <scope>NUCLEOTIDE SEQUENCE [LARGE SCALE GENOMIC DNA]</scope>
    <source>
        <tissue evidence="16">Seedling</tissue>
    </source>
</reference>
<dbReference type="eggNOG" id="KOG1187">
    <property type="taxonomic scope" value="Eukaryota"/>
</dbReference>
<gene>
    <name evidence="16" type="ORF">ZEAMMB73_Zm00001d027436</name>
</gene>
<dbReference type="OMA" id="LHWCDYS"/>
<dbReference type="CDD" id="cd14066">
    <property type="entry name" value="STKc_IRAK"/>
    <property type="match status" value="1"/>
</dbReference>
<keyword evidence="9 14" id="KW-1133">Transmembrane helix</keyword>
<evidence type="ECO:0000256" key="8">
    <source>
        <dbReference type="ARBA" id="ARBA00022840"/>
    </source>
</evidence>
<dbReference type="GO" id="GO:0005524">
    <property type="term" value="F:ATP binding"/>
    <property type="evidence" value="ECO:0007669"/>
    <property type="project" value="UniProtKB-UniRule"/>
</dbReference>
<keyword evidence="4 14" id="KW-0812">Transmembrane</keyword>
<evidence type="ECO:0000256" key="14">
    <source>
        <dbReference type="SAM" id="Phobius"/>
    </source>
</evidence>
<dbReference type="EMBL" id="CM007647">
    <property type="protein sequence ID" value="ONL93145.1"/>
    <property type="molecule type" value="Genomic_DNA"/>
</dbReference>
<keyword evidence="8 12" id="KW-0067">ATP-binding</keyword>
<dbReference type="Pfam" id="PF07714">
    <property type="entry name" value="PK_Tyr_Ser-Thr"/>
    <property type="match status" value="1"/>
</dbReference>
<evidence type="ECO:0000313" key="16">
    <source>
        <dbReference type="EMBL" id="ONL93145.1"/>
    </source>
</evidence>